<feature type="region of interest" description="Disordered" evidence="1">
    <location>
        <begin position="152"/>
        <end position="246"/>
    </location>
</feature>
<organism evidence="2 3">
    <name type="scientific">Pyricularia oryzae</name>
    <name type="common">Rice blast fungus</name>
    <name type="synonym">Magnaporthe oryzae</name>
    <dbReference type="NCBI Taxonomy" id="318829"/>
    <lineage>
        <taxon>Eukaryota</taxon>
        <taxon>Fungi</taxon>
        <taxon>Dikarya</taxon>
        <taxon>Ascomycota</taxon>
        <taxon>Pezizomycotina</taxon>
        <taxon>Sordariomycetes</taxon>
        <taxon>Sordariomycetidae</taxon>
        <taxon>Magnaporthales</taxon>
        <taxon>Pyriculariaceae</taxon>
        <taxon>Pyricularia</taxon>
    </lineage>
</organism>
<feature type="region of interest" description="Disordered" evidence="1">
    <location>
        <begin position="653"/>
        <end position="733"/>
    </location>
</feature>
<evidence type="ECO:0000313" key="2">
    <source>
        <dbReference type="EMBL" id="QBZ62923.1"/>
    </source>
</evidence>
<protein>
    <submittedName>
        <fullName evidence="2">Uncharacterized protein</fullName>
    </submittedName>
</protein>
<proteinExistence type="predicted"/>
<evidence type="ECO:0000313" key="3">
    <source>
        <dbReference type="Proteomes" id="UP000294847"/>
    </source>
</evidence>
<feature type="region of interest" description="Disordered" evidence="1">
    <location>
        <begin position="754"/>
        <end position="785"/>
    </location>
</feature>
<feature type="region of interest" description="Disordered" evidence="1">
    <location>
        <begin position="804"/>
        <end position="826"/>
    </location>
</feature>
<dbReference type="AlphaFoldDB" id="A0A4P7NLA8"/>
<feature type="compositionally biased region" description="Polar residues" evidence="1">
    <location>
        <begin position="653"/>
        <end position="662"/>
    </location>
</feature>
<feature type="region of interest" description="Disordered" evidence="1">
    <location>
        <begin position="103"/>
        <end position="127"/>
    </location>
</feature>
<dbReference type="Proteomes" id="UP000294847">
    <property type="component" value="Chromosome 5"/>
</dbReference>
<feature type="compositionally biased region" description="Basic and acidic residues" evidence="1">
    <location>
        <begin position="668"/>
        <end position="681"/>
    </location>
</feature>
<gene>
    <name evidence="2" type="ORF">PoMZ_11812</name>
</gene>
<reference evidence="2 3" key="1">
    <citation type="journal article" date="2019" name="Mol. Biol. Evol.">
        <title>Blast fungal genomes show frequent chromosomal changes, gene gains and losses, and effector gene turnover.</title>
        <authorList>
            <person name="Gomez Luciano L.B."/>
            <person name="Jason Tsai I."/>
            <person name="Chuma I."/>
            <person name="Tosa Y."/>
            <person name="Chen Y.H."/>
            <person name="Li J.Y."/>
            <person name="Li M.Y."/>
            <person name="Jade Lu M.Y."/>
            <person name="Nakayashiki H."/>
            <person name="Li W.H."/>
        </authorList>
    </citation>
    <scope>NUCLEOTIDE SEQUENCE [LARGE SCALE GENOMIC DNA]</scope>
    <source>
        <strain evidence="2">MZ5-1-6</strain>
    </source>
</reference>
<name>A0A4P7NLA8_PYROR</name>
<accession>A0A4P7NLA8</accession>
<dbReference type="EMBL" id="CP034208">
    <property type="protein sequence ID" value="QBZ62923.1"/>
    <property type="molecule type" value="Genomic_DNA"/>
</dbReference>
<feature type="region of interest" description="Disordered" evidence="1">
    <location>
        <begin position="61"/>
        <end position="82"/>
    </location>
</feature>
<feature type="compositionally biased region" description="Basic and acidic residues" evidence="1">
    <location>
        <begin position="688"/>
        <end position="700"/>
    </location>
</feature>
<feature type="compositionally biased region" description="Low complexity" evidence="1">
    <location>
        <begin position="804"/>
        <end position="824"/>
    </location>
</feature>
<feature type="compositionally biased region" description="Polar residues" evidence="1">
    <location>
        <begin position="103"/>
        <end position="122"/>
    </location>
</feature>
<evidence type="ECO:0000256" key="1">
    <source>
        <dbReference type="SAM" id="MobiDB-lite"/>
    </source>
</evidence>
<feature type="region of interest" description="Disordered" evidence="1">
    <location>
        <begin position="291"/>
        <end position="354"/>
    </location>
</feature>
<sequence length="1074" mass="116342">MAEENPTLAEYFPKELECQAVLNGGLNLHQPLEGFTQASGSTALATDSGYSPGELLDSYSSSEENTYLGSPAGSSQIDGTPSSNRLGSVVHYPLIIPSVSDTTLVNGNHPQSQDCSASTSSGDSEEALFMQKAQRLARASIRYPLELADSRYQPLPLPNGENHMNGGTKDNKSNPSGTDQGRLPSREPPFAFSSAPLDSLANQDQSTEAALRKPSTGSYQTSVKDDHLEPSQDAAPELSNEGDEIWTRQVPVSQRVNGLATRTIVFKTRAGNPVRIVNQPKQPFLSCRGLRVVNPDTTPNGGADYESPDDLARKPNPISSCSGTPNLNGQKKRVDSEESEESEEPLDKIYSSLSGNPKRVSLPIRFGSASTSGVYTSISPHFTSHGNVPASQLYSQPASSLIVDISSDSDESSSYNSFSAPSIAAIPSASQNHPEEKATQQNLDIKTNILGDQVAGTLDQLKTARWSLGLLWRTFFELLRMTFSLTLRITASTARGVGAIFQFDLRAFSSLLKIWIQFGQVVIQTFLASTLIVTIAVGLSLIRTRSFAACKEAFYLAIQVWDSAVQKFLSVRSSLLAWLSITTNMPPPPQQDSRGVPAVEYSHPWTHLEAESDRHGPNIQSCLGKPKSQRVSFQDMSLKPTYLQVTTQPDILSATQRTQYSSGPPRKHMGEKADRPREALRARGVKPTRLDEKFSGDRKQISKLLGLRRRDRSPNRPPKISSPIGPVLHNGRIMSTDSTDAATIKTSYSFLPTTRKKAARGSENINPTDSESEAHPRRGMAKSKTLNNVFSSISGSLSRGSLGSFGAGSRNVSGSSTSTTATGSMNQPLLSLPRLISRVSSGGGPDANIINVSAITSNPRLVAHAQPTSYWAGRFLSLHDRFHSEVLSPSNLEMMVKAQASLSTLENESRKPALQRTTVTSSSTLPDISLPIMPRKFSTNLPLSSSTILPSTETLAENHNDESISKAALLEDEENRCRRIFLHLESLCLTREARASLHTFQQLYARKMRRPGLLPDGGTMEDRSLISRLIVGGRKTSGSSGTGGTRTAAFKDAVPVCDLMPTVSGLRGNRLSLM</sequence>
<feature type="compositionally biased region" description="Polar residues" evidence="1">
    <location>
        <begin position="317"/>
        <end position="329"/>
    </location>
</feature>